<reference evidence="2" key="1">
    <citation type="journal article" date="2005" name="PLoS Biol.">
        <title>The genomes of Oryza sativa: a history of duplications.</title>
        <authorList>
            <person name="Yu J."/>
            <person name="Wang J."/>
            <person name="Lin W."/>
            <person name="Li S."/>
            <person name="Li H."/>
            <person name="Zhou J."/>
            <person name="Ni P."/>
            <person name="Dong W."/>
            <person name="Hu S."/>
            <person name="Zeng C."/>
            <person name="Zhang J."/>
            <person name="Zhang Y."/>
            <person name="Li R."/>
            <person name="Xu Z."/>
            <person name="Li S."/>
            <person name="Li X."/>
            <person name="Zheng H."/>
            <person name="Cong L."/>
            <person name="Lin L."/>
            <person name="Yin J."/>
            <person name="Geng J."/>
            <person name="Li G."/>
            <person name="Shi J."/>
            <person name="Liu J."/>
            <person name="Lv H."/>
            <person name="Li J."/>
            <person name="Wang J."/>
            <person name="Deng Y."/>
            <person name="Ran L."/>
            <person name="Shi X."/>
            <person name="Wang X."/>
            <person name="Wu Q."/>
            <person name="Li C."/>
            <person name="Ren X."/>
            <person name="Wang J."/>
            <person name="Wang X."/>
            <person name="Li D."/>
            <person name="Liu D."/>
            <person name="Zhang X."/>
            <person name="Ji Z."/>
            <person name="Zhao W."/>
            <person name="Sun Y."/>
            <person name="Zhang Z."/>
            <person name="Bao J."/>
            <person name="Han Y."/>
            <person name="Dong L."/>
            <person name="Ji J."/>
            <person name="Chen P."/>
            <person name="Wu S."/>
            <person name="Liu J."/>
            <person name="Xiao Y."/>
            <person name="Bu D."/>
            <person name="Tan J."/>
            <person name="Yang L."/>
            <person name="Ye C."/>
            <person name="Zhang J."/>
            <person name="Xu J."/>
            <person name="Zhou Y."/>
            <person name="Yu Y."/>
            <person name="Zhang B."/>
            <person name="Zhuang S."/>
            <person name="Wei H."/>
            <person name="Liu B."/>
            <person name="Lei M."/>
            <person name="Yu H."/>
            <person name="Li Y."/>
            <person name="Xu H."/>
            <person name="Wei S."/>
            <person name="He X."/>
            <person name="Fang L."/>
            <person name="Zhang Z."/>
            <person name="Zhang Y."/>
            <person name="Huang X."/>
            <person name="Su Z."/>
            <person name="Tong W."/>
            <person name="Li J."/>
            <person name="Tong Z."/>
            <person name="Li S."/>
            <person name="Ye J."/>
            <person name="Wang L."/>
            <person name="Fang L."/>
            <person name="Lei T."/>
            <person name="Chen C."/>
            <person name="Chen H."/>
            <person name="Xu Z."/>
            <person name="Li H."/>
            <person name="Huang H."/>
            <person name="Zhang F."/>
            <person name="Xu H."/>
            <person name="Li N."/>
            <person name="Zhao C."/>
            <person name="Li S."/>
            <person name="Dong L."/>
            <person name="Huang Y."/>
            <person name="Li L."/>
            <person name="Xi Y."/>
            <person name="Qi Q."/>
            <person name="Li W."/>
            <person name="Zhang B."/>
            <person name="Hu W."/>
            <person name="Zhang Y."/>
            <person name="Tian X."/>
            <person name="Jiao Y."/>
            <person name="Liang X."/>
            <person name="Jin J."/>
            <person name="Gao L."/>
            <person name="Zheng W."/>
            <person name="Hao B."/>
            <person name="Liu S."/>
            <person name="Wang W."/>
            <person name="Yuan L."/>
            <person name="Cao M."/>
            <person name="McDermott J."/>
            <person name="Samudrala R."/>
            <person name="Wang J."/>
            <person name="Wong G.K."/>
            <person name="Yang H."/>
        </authorList>
    </citation>
    <scope>NUCLEOTIDE SEQUENCE [LARGE SCALE GENOMIC DNA]</scope>
</reference>
<evidence type="ECO:0000256" key="1">
    <source>
        <dbReference type="SAM" id="MobiDB-lite"/>
    </source>
</evidence>
<evidence type="ECO:0000313" key="2">
    <source>
        <dbReference type="EMBL" id="EEE68397.1"/>
    </source>
</evidence>
<feature type="region of interest" description="Disordered" evidence="1">
    <location>
        <begin position="70"/>
        <end position="146"/>
    </location>
</feature>
<dbReference type="EMBL" id="CM000145">
    <property type="protein sequence ID" value="EEE68397.1"/>
    <property type="molecule type" value="Genomic_DNA"/>
</dbReference>
<accession>B9G030</accession>
<name>B9G030_ORYSJ</name>
<organism evidence="2">
    <name type="scientific">Oryza sativa subsp. japonica</name>
    <name type="common">Rice</name>
    <dbReference type="NCBI Taxonomy" id="39947"/>
    <lineage>
        <taxon>Eukaryota</taxon>
        <taxon>Viridiplantae</taxon>
        <taxon>Streptophyta</taxon>
        <taxon>Embryophyta</taxon>
        <taxon>Tracheophyta</taxon>
        <taxon>Spermatophyta</taxon>
        <taxon>Magnoliopsida</taxon>
        <taxon>Liliopsida</taxon>
        <taxon>Poales</taxon>
        <taxon>Poaceae</taxon>
        <taxon>BOP clade</taxon>
        <taxon>Oryzoideae</taxon>
        <taxon>Oryzeae</taxon>
        <taxon>Oryzinae</taxon>
        <taxon>Oryza</taxon>
        <taxon>Oryza sativa</taxon>
    </lineage>
</organism>
<reference evidence="2" key="2">
    <citation type="submission" date="2008-12" db="EMBL/GenBank/DDBJ databases">
        <title>Improved gene annotation of the rice (Oryza sativa) genomes.</title>
        <authorList>
            <person name="Wang J."/>
            <person name="Li R."/>
            <person name="Fan W."/>
            <person name="Huang Q."/>
            <person name="Zhang J."/>
            <person name="Zhou Y."/>
            <person name="Hu Y."/>
            <person name="Zi S."/>
            <person name="Li J."/>
            <person name="Ni P."/>
            <person name="Zheng H."/>
            <person name="Zhang Y."/>
            <person name="Zhao M."/>
            <person name="Hao Q."/>
            <person name="McDermott J."/>
            <person name="Samudrala R."/>
            <person name="Kristiansen K."/>
            <person name="Wong G.K.-S."/>
        </authorList>
    </citation>
    <scope>NUCLEOTIDE SEQUENCE</scope>
</reference>
<dbReference type="AlphaFoldDB" id="B9G030"/>
<feature type="compositionally biased region" description="Low complexity" evidence="1">
    <location>
        <begin position="70"/>
        <end position="80"/>
    </location>
</feature>
<proteinExistence type="predicted"/>
<dbReference type="Proteomes" id="UP000007752">
    <property type="component" value="Chromosome 8"/>
</dbReference>
<gene>
    <name evidence="2" type="ORF">OsJ_26740</name>
</gene>
<protein>
    <submittedName>
        <fullName evidence="2">Uncharacterized protein</fullName>
    </submittedName>
</protein>
<sequence length="146" mass="15451">MRAEFIAWEDAGAVGHRDVEANAGAVGDPRVSRCEYVEPESMRVYSSTSPRRTMHMTCTRELAASGVVVEESSSASVYSGSRKKRHRQTSGGGSRIGDGRAEQQPVGGGGRPPVVVGTGGAPPTHGIRRNGQTHGIYENTRSGDGR</sequence>